<feature type="region of interest" description="Disordered" evidence="4">
    <location>
        <begin position="42"/>
        <end position="105"/>
    </location>
</feature>
<evidence type="ECO:0000256" key="1">
    <source>
        <dbReference type="ARBA" id="ARBA00006640"/>
    </source>
</evidence>
<dbReference type="AlphaFoldDB" id="A0A0D2ELX9"/>
<accession>A0A0D2ELX9</accession>
<evidence type="ECO:0000256" key="2">
    <source>
        <dbReference type="ARBA" id="ARBA00022980"/>
    </source>
</evidence>
<dbReference type="EMBL" id="KN847319">
    <property type="protein sequence ID" value="KIW55715.1"/>
    <property type="molecule type" value="Genomic_DNA"/>
</dbReference>
<evidence type="ECO:0000256" key="3">
    <source>
        <dbReference type="ARBA" id="ARBA00023274"/>
    </source>
</evidence>
<feature type="compositionally biased region" description="Low complexity" evidence="4">
    <location>
        <begin position="42"/>
        <end position="51"/>
    </location>
</feature>
<keyword evidence="2" id="KW-0689">Ribosomal protein</keyword>
<evidence type="ECO:0008006" key="7">
    <source>
        <dbReference type="Google" id="ProtNLM"/>
    </source>
</evidence>
<dbReference type="RefSeq" id="XP_013316299.1">
    <property type="nucleotide sequence ID" value="XM_013460845.1"/>
</dbReference>
<dbReference type="GeneID" id="25326353"/>
<dbReference type="OrthoDB" id="2501249at2759"/>
<comment type="similarity">
    <text evidence="1">Belongs to the bacterial ribosomal protein bS21 family.</text>
</comment>
<gene>
    <name evidence="5" type="ORF">PV05_04445</name>
</gene>
<keyword evidence="6" id="KW-1185">Reference proteome</keyword>
<dbReference type="PANTHER" id="PTHR41237:SF1">
    <property type="entry name" value="SMALL RIBOSOMAL SUBUNIT PROTEIN BS21M"/>
    <property type="match status" value="1"/>
</dbReference>
<dbReference type="Pfam" id="PF01165">
    <property type="entry name" value="Ribosomal_S21"/>
    <property type="match status" value="1"/>
</dbReference>
<evidence type="ECO:0000313" key="5">
    <source>
        <dbReference type="EMBL" id="KIW55715.1"/>
    </source>
</evidence>
<dbReference type="PANTHER" id="PTHR41237">
    <property type="entry name" value="37S RIBOSOMAL PROTEIN MRP21, MITOCHONDRIAL"/>
    <property type="match status" value="1"/>
</dbReference>
<dbReference type="Proteomes" id="UP000054342">
    <property type="component" value="Unassembled WGS sequence"/>
</dbReference>
<proteinExistence type="inferred from homology"/>
<dbReference type="GO" id="GO:0070124">
    <property type="term" value="P:mitochondrial translational initiation"/>
    <property type="evidence" value="ECO:0007669"/>
    <property type="project" value="TreeGrafter"/>
</dbReference>
<dbReference type="STRING" id="348802.A0A0D2ELX9"/>
<organism evidence="5 6">
    <name type="scientific">Exophiala xenobiotica</name>
    <dbReference type="NCBI Taxonomy" id="348802"/>
    <lineage>
        <taxon>Eukaryota</taxon>
        <taxon>Fungi</taxon>
        <taxon>Dikarya</taxon>
        <taxon>Ascomycota</taxon>
        <taxon>Pezizomycotina</taxon>
        <taxon>Eurotiomycetes</taxon>
        <taxon>Chaetothyriomycetidae</taxon>
        <taxon>Chaetothyriales</taxon>
        <taxon>Herpotrichiellaceae</taxon>
        <taxon>Exophiala</taxon>
    </lineage>
</organism>
<dbReference type="GO" id="GO:0005763">
    <property type="term" value="C:mitochondrial small ribosomal subunit"/>
    <property type="evidence" value="ECO:0007669"/>
    <property type="project" value="TreeGrafter"/>
</dbReference>
<dbReference type="GO" id="GO:0003735">
    <property type="term" value="F:structural constituent of ribosome"/>
    <property type="evidence" value="ECO:0007669"/>
    <property type="project" value="InterPro"/>
</dbReference>
<dbReference type="InterPro" id="IPR001911">
    <property type="entry name" value="Ribosomal_bS21"/>
</dbReference>
<name>A0A0D2ELX9_9EURO</name>
<evidence type="ECO:0000313" key="6">
    <source>
        <dbReference type="Proteomes" id="UP000054342"/>
    </source>
</evidence>
<dbReference type="HOGENOM" id="CLU_079402_0_0_1"/>
<sequence>MEALPTLQRCFTLSRPTRCVLSPSTSTFRAIRPTLSLSSRRRSFTTSSCFSEEQPPKSSPPPPNSNSIWRNLVSEMRTLPPKDGQSASRSMQALRGQRSRSPSQAQILESVNATVMGRPVDQNKMEEELRGGSGSSVALRLKPTLGRTVDNVFGEPARGFRTLERKCAENRVRADARTQEKHVRKGQRRKDIRALRWRKLFKEGFIAECDRVRRMRKQGW</sequence>
<protein>
    <recommendedName>
        <fullName evidence="7">Ribosomal protein S21</fullName>
    </recommendedName>
</protein>
<dbReference type="InterPro" id="IPR052837">
    <property type="entry name" value="Mitoribosomal_bS21"/>
</dbReference>
<evidence type="ECO:0000256" key="4">
    <source>
        <dbReference type="SAM" id="MobiDB-lite"/>
    </source>
</evidence>
<keyword evidence="3" id="KW-0687">Ribonucleoprotein</keyword>
<reference evidence="5 6" key="1">
    <citation type="submission" date="2015-01" db="EMBL/GenBank/DDBJ databases">
        <title>The Genome Sequence of Exophiala xenobiotica CBS118157.</title>
        <authorList>
            <consortium name="The Broad Institute Genomics Platform"/>
            <person name="Cuomo C."/>
            <person name="de Hoog S."/>
            <person name="Gorbushina A."/>
            <person name="Stielow B."/>
            <person name="Teixiera M."/>
            <person name="Abouelleil A."/>
            <person name="Chapman S.B."/>
            <person name="Priest M."/>
            <person name="Young S.K."/>
            <person name="Wortman J."/>
            <person name="Nusbaum C."/>
            <person name="Birren B."/>
        </authorList>
    </citation>
    <scope>NUCLEOTIDE SEQUENCE [LARGE SCALE GENOMIC DNA]</scope>
    <source>
        <strain evidence="5 6">CBS 118157</strain>
    </source>
</reference>